<sequence>MILEAFLSASSSTHRETQRSPLSSNERRVSELLCVVPLGDLPAGVLADLGPVLGSGCFRLLRPSSSRPRTSFLVVRSKSTTRNSTETSGSSSAGMS</sequence>
<evidence type="ECO:0000256" key="1">
    <source>
        <dbReference type="SAM" id="MobiDB-lite"/>
    </source>
</evidence>
<accession>A0A7J5XR65</accession>
<dbReference type="AlphaFoldDB" id="A0A7J5XR65"/>
<dbReference type="EMBL" id="JAAKFY010000021">
    <property type="protein sequence ID" value="KAF3839057.1"/>
    <property type="molecule type" value="Genomic_DNA"/>
</dbReference>
<gene>
    <name evidence="2" type="ORF">F7725_017774</name>
</gene>
<protein>
    <submittedName>
        <fullName evidence="2">Uncharacterized protein</fullName>
    </submittedName>
</protein>
<evidence type="ECO:0000313" key="3">
    <source>
        <dbReference type="Proteomes" id="UP000518266"/>
    </source>
</evidence>
<evidence type="ECO:0000313" key="2">
    <source>
        <dbReference type="EMBL" id="KAF3839057.1"/>
    </source>
</evidence>
<name>A0A7J5XR65_DISMA</name>
<keyword evidence="3" id="KW-1185">Reference proteome</keyword>
<comment type="caution">
    <text evidence="2">The sequence shown here is derived from an EMBL/GenBank/DDBJ whole genome shotgun (WGS) entry which is preliminary data.</text>
</comment>
<feature type="compositionally biased region" description="Polar residues" evidence="1">
    <location>
        <begin position="77"/>
        <end position="96"/>
    </location>
</feature>
<organism evidence="2 3">
    <name type="scientific">Dissostichus mawsoni</name>
    <name type="common">Antarctic cod</name>
    <dbReference type="NCBI Taxonomy" id="36200"/>
    <lineage>
        <taxon>Eukaryota</taxon>
        <taxon>Metazoa</taxon>
        <taxon>Chordata</taxon>
        <taxon>Craniata</taxon>
        <taxon>Vertebrata</taxon>
        <taxon>Euteleostomi</taxon>
        <taxon>Actinopterygii</taxon>
        <taxon>Neopterygii</taxon>
        <taxon>Teleostei</taxon>
        <taxon>Neoteleostei</taxon>
        <taxon>Acanthomorphata</taxon>
        <taxon>Eupercaria</taxon>
        <taxon>Perciformes</taxon>
        <taxon>Notothenioidei</taxon>
        <taxon>Nototheniidae</taxon>
        <taxon>Dissostichus</taxon>
    </lineage>
</organism>
<feature type="region of interest" description="Disordered" evidence="1">
    <location>
        <begin position="63"/>
        <end position="96"/>
    </location>
</feature>
<proteinExistence type="predicted"/>
<dbReference type="Proteomes" id="UP000518266">
    <property type="component" value="Unassembled WGS sequence"/>
</dbReference>
<feature type="region of interest" description="Disordered" evidence="1">
    <location>
        <begin position="1"/>
        <end position="26"/>
    </location>
</feature>
<reference evidence="2 3" key="1">
    <citation type="submission" date="2020-03" db="EMBL/GenBank/DDBJ databases">
        <title>Dissostichus mawsoni Genome sequencing and assembly.</title>
        <authorList>
            <person name="Park H."/>
        </authorList>
    </citation>
    <scope>NUCLEOTIDE SEQUENCE [LARGE SCALE GENOMIC DNA]</scope>
    <source>
        <strain evidence="2">DM0001</strain>
        <tissue evidence="2">Muscle</tissue>
    </source>
</reference>